<name>A0A811NYL0_9POAL</name>
<reference evidence="2" key="1">
    <citation type="submission" date="2020-10" db="EMBL/GenBank/DDBJ databases">
        <authorList>
            <person name="Han B."/>
            <person name="Lu T."/>
            <person name="Zhao Q."/>
            <person name="Huang X."/>
            <person name="Zhao Y."/>
        </authorList>
    </citation>
    <scope>NUCLEOTIDE SEQUENCE</scope>
</reference>
<evidence type="ECO:0000313" key="2">
    <source>
        <dbReference type="EMBL" id="CAD6233267.1"/>
    </source>
</evidence>
<organism evidence="2 3">
    <name type="scientific">Miscanthus lutarioriparius</name>
    <dbReference type="NCBI Taxonomy" id="422564"/>
    <lineage>
        <taxon>Eukaryota</taxon>
        <taxon>Viridiplantae</taxon>
        <taxon>Streptophyta</taxon>
        <taxon>Embryophyta</taxon>
        <taxon>Tracheophyta</taxon>
        <taxon>Spermatophyta</taxon>
        <taxon>Magnoliopsida</taxon>
        <taxon>Liliopsida</taxon>
        <taxon>Poales</taxon>
        <taxon>Poaceae</taxon>
        <taxon>PACMAD clade</taxon>
        <taxon>Panicoideae</taxon>
        <taxon>Andropogonodae</taxon>
        <taxon>Andropogoneae</taxon>
        <taxon>Saccharinae</taxon>
        <taxon>Miscanthus</taxon>
    </lineage>
</organism>
<accession>A0A811NYL0</accession>
<evidence type="ECO:0000313" key="3">
    <source>
        <dbReference type="Proteomes" id="UP000604825"/>
    </source>
</evidence>
<feature type="region of interest" description="Disordered" evidence="1">
    <location>
        <begin position="1"/>
        <end position="30"/>
    </location>
</feature>
<dbReference type="EMBL" id="CAJGYO010000005">
    <property type="protein sequence ID" value="CAD6233267.1"/>
    <property type="molecule type" value="Genomic_DNA"/>
</dbReference>
<dbReference type="PANTHER" id="PTHR37227:SF2">
    <property type="entry name" value="OS01G0219000 PROTEIN"/>
    <property type="match status" value="1"/>
</dbReference>
<protein>
    <submittedName>
        <fullName evidence="2">Uncharacterized protein</fullName>
    </submittedName>
</protein>
<dbReference type="OrthoDB" id="17536at2759"/>
<comment type="caution">
    <text evidence="2">The sequence shown here is derived from an EMBL/GenBank/DDBJ whole genome shotgun (WGS) entry which is preliminary data.</text>
</comment>
<dbReference type="AlphaFoldDB" id="A0A811NYL0"/>
<gene>
    <name evidence="2" type="ORF">NCGR_LOCUS22720</name>
</gene>
<keyword evidence="3" id="KW-1185">Reference proteome</keyword>
<sequence>MEDVITDVPPPSRFSPDDLDNFAAPPAQPTPILVVSPNPSPPAPRLLIVFISPTSLALLASPPPLHASLLLPDLPLHPHPHAPIRVYLHPSGALLAAAHGAVPAHRARAAAKALVSRLQPEEVLVLDAVRSGSYRGRLAADEPVEGKLETRAARARGGVGAARAVAALAPPGSVVDGLGAAVLAECEIRGKAASLVVTWPAGARPAEFGVTRRVAAELGVDTGKAAARVSGRPELDALYT</sequence>
<dbReference type="PANTHER" id="PTHR37227">
    <property type="entry name" value="OS01G0219000 PROTEIN"/>
    <property type="match status" value="1"/>
</dbReference>
<evidence type="ECO:0000256" key="1">
    <source>
        <dbReference type="SAM" id="MobiDB-lite"/>
    </source>
</evidence>
<proteinExistence type="predicted"/>
<dbReference type="Proteomes" id="UP000604825">
    <property type="component" value="Unassembled WGS sequence"/>
</dbReference>